<protein>
    <submittedName>
        <fullName evidence="3">Glycoside hydrolase</fullName>
    </submittedName>
</protein>
<dbReference type="Gene3D" id="3.20.20.80">
    <property type="entry name" value="Glycosidases"/>
    <property type="match status" value="1"/>
</dbReference>
<dbReference type="EMBL" id="LSFM01000023">
    <property type="protein sequence ID" value="OBY62563.1"/>
    <property type="molecule type" value="Genomic_DNA"/>
</dbReference>
<dbReference type="PANTHER" id="PTHR37836:SF3">
    <property type="entry name" value="ENDOGLUCANASE"/>
    <property type="match status" value="1"/>
</dbReference>
<comment type="caution">
    <text evidence="3">The sequence shown here is derived from an EMBL/GenBank/DDBJ whole genome shotgun (WGS) entry which is preliminary data.</text>
</comment>
<dbReference type="InterPro" id="IPR017853">
    <property type="entry name" value="GH"/>
</dbReference>
<evidence type="ECO:0000313" key="3">
    <source>
        <dbReference type="EMBL" id="OBY62563.1"/>
    </source>
</evidence>
<accession>A0A1B8TS86</accession>
<dbReference type="InterPro" id="IPR025277">
    <property type="entry name" value="Apiosidase-like_cat_dom"/>
</dbReference>
<name>A0A1B8TS86_9FLAO</name>
<evidence type="ECO:0000313" key="4">
    <source>
        <dbReference type="Proteomes" id="UP000092584"/>
    </source>
</evidence>
<dbReference type="AlphaFoldDB" id="A0A1B8TS86"/>
<proteinExistence type="predicted"/>
<dbReference type="InterPro" id="IPR024749">
    <property type="entry name" value="Collagen-bd_put"/>
</dbReference>
<sequence>MINHKNFSKIFSIIAFISVLVSCKESKMESKKETIEGVQKLQVSENGHYFQTEDGKPFFWLGDTGWLTFKKLNRDEIKTYFKDRKEKEYNVIQIMTLHSEEMANVYGDSALVNKDVSKPLITKGNDFNIPEEYDFWDHVDYALDVAEENGLYIGMVPIWGTSVKKGKVNLEQAKSYASFLGDRFKDRKNIIWLNGGDTPGEENTEIWNAIGSILKSKNPYALVTFHPFGRTDSSDNYHDASWLDFNMFQSGHRRYDQETEGKMYAQDNYKYVNVDFKLKPTKPTIDGEPSYEGIPQGLHDTLQPLWIDKDLRRYAYWSVFAGGAGFTYGHNAVMQMFREGDNPAYGNKKIWREALHDSGAKQMKYVKQLMMQFPYFNRIPGASLVVNQGEKYNYLAATKGEDYALIYTYNGRNISVNMGKIKGDKVEASWFNPKNGITNKIGDFKNTGVQDFKPEGEVEDGNDWVLILTSK</sequence>
<dbReference type="PROSITE" id="PS51257">
    <property type="entry name" value="PROKAR_LIPOPROTEIN"/>
    <property type="match status" value="1"/>
</dbReference>
<dbReference type="RefSeq" id="WP_065319549.1">
    <property type="nucleotide sequence ID" value="NZ_CP017477.1"/>
</dbReference>
<dbReference type="STRING" id="1774273.LPB03_10395"/>
<keyword evidence="3" id="KW-0378">Hydrolase</keyword>
<dbReference type="PANTHER" id="PTHR37836">
    <property type="entry name" value="LMO1036 PROTEIN"/>
    <property type="match status" value="1"/>
</dbReference>
<evidence type="ECO:0000259" key="2">
    <source>
        <dbReference type="Pfam" id="PF13204"/>
    </source>
</evidence>
<gene>
    <name evidence="3" type="ORF">LPB3_10405</name>
</gene>
<organism evidence="3 4">
    <name type="scientific">Polaribacter vadi</name>
    <dbReference type="NCBI Taxonomy" id="1774273"/>
    <lineage>
        <taxon>Bacteria</taxon>
        <taxon>Pseudomonadati</taxon>
        <taxon>Bacteroidota</taxon>
        <taxon>Flavobacteriia</taxon>
        <taxon>Flavobacteriales</taxon>
        <taxon>Flavobacteriaceae</taxon>
    </lineage>
</organism>
<dbReference type="Proteomes" id="UP000092584">
    <property type="component" value="Unassembled WGS sequence"/>
</dbReference>
<dbReference type="KEGG" id="pob:LPB03_10395"/>
<reference evidence="4" key="1">
    <citation type="submission" date="2016-02" db="EMBL/GenBank/DDBJ databases">
        <authorList>
            <person name="Shin S.-K."/>
            <person name="Yi H."/>
            <person name="Kim E."/>
        </authorList>
    </citation>
    <scope>NUCLEOTIDE SEQUENCE [LARGE SCALE GENOMIC DNA]</scope>
    <source>
        <strain evidence="4">LPB0003</strain>
    </source>
</reference>
<keyword evidence="4" id="KW-1185">Reference proteome</keyword>
<dbReference type="SUPFAM" id="SSF51445">
    <property type="entry name" value="(Trans)glycosidases"/>
    <property type="match status" value="1"/>
</dbReference>
<feature type="domain" description="Apiosidase-like catalytic" evidence="2">
    <location>
        <begin position="44"/>
        <end position="376"/>
    </location>
</feature>
<evidence type="ECO:0000259" key="1">
    <source>
        <dbReference type="Pfam" id="PF12904"/>
    </source>
</evidence>
<dbReference type="Pfam" id="PF13204">
    <property type="entry name" value="Apiosidase"/>
    <property type="match status" value="1"/>
</dbReference>
<dbReference type="Pfam" id="PF12904">
    <property type="entry name" value="Collagen_bind_2"/>
    <property type="match status" value="1"/>
</dbReference>
<dbReference type="GO" id="GO:0016787">
    <property type="term" value="F:hydrolase activity"/>
    <property type="evidence" value="ECO:0007669"/>
    <property type="project" value="UniProtKB-KW"/>
</dbReference>
<feature type="domain" description="Putative collagen-binding" evidence="1">
    <location>
        <begin position="379"/>
        <end position="468"/>
    </location>
</feature>